<name>A0ABC8UH21_9AQUA</name>
<proteinExistence type="predicted"/>
<gene>
    <name evidence="3" type="ORF">ILEXP_LOCUS50324</name>
</gene>
<feature type="compositionally biased region" description="Basic and acidic residues" evidence="2">
    <location>
        <begin position="8"/>
        <end position="18"/>
    </location>
</feature>
<evidence type="ECO:0000313" key="3">
    <source>
        <dbReference type="EMBL" id="CAK9180332.1"/>
    </source>
</evidence>
<protein>
    <recommendedName>
        <fullName evidence="1">Vacuolar ATPase assembly protein VMA22</fullName>
    </recommendedName>
</protein>
<feature type="compositionally biased region" description="Polar residues" evidence="2">
    <location>
        <begin position="140"/>
        <end position="152"/>
    </location>
</feature>
<accession>A0ABC8UH21</accession>
<dbReference type="PANTHER" id="PTHR31996:SF2">
    <property type="entry name" value="COILED-COIL DOMAIN-CONTAINING PROTEIN 115"/>
    <property type="match status" value="1"/>
</dbReference>
<dbReference type="PANTHER" id="PTHR31996">
    <property type="entry name" value="COILED-COIL DOMAIN-CONTAINING PROTEIN 115"/>
    <property type="match status" value="1"/>
</dbReference>
<sequence length="227" mass="25392">MGEEEEGGGGKETKKSSENGKGSTEENQQEEEHVLKFLDSMDSYLVLMESLSSTLRQGWLELASARHSMGTSRVNGALFDLKYHSAATSLEINHDDAGSMTEQPHFMLCKWESPTNQKCCPGESKFEEDDLLWRKSNNQQLRHRGSSQYSEIQETRPESDGSPPTVDTQVQKERSKSLSMFGTLVSPKLRAAQLSFETALETLVEVANMRSSILCAYDQVQKELDST</sequence>
<evidence type="ECO:0000313" key="4">
    <source>
        <dbReference type="Proteomes" id="UP001642360"/>
    </source>
</evidence>
<comment type="caution">
    <text evidence="3">The sequence shown here is derived from an EMBL/GenBank/DDBJ whole genome shotgun (WGS) entry which is preliminary data.</text>
</comment>
<feature type="region of interest" description="Disordered" evidence="2">
    <location>
        <begin position="1"/>
        <end position="32"/>
    </location>
</feature>
<dbReference type="EMBL" id="CAUOFW020007724">
    <property type="protein sequence ID" value="CAK9180332.1"/>
    <property type="molecule type" value="Genomic_DNA"/>
</dbReference>
<feature type="region of interest" description="Disordered" evidence="2">
    <location>
        <begin position="140"/>
        <end position="170"/>
    </location>
</feature>
<reference evidence="3 4" key="1">
    <citation type="submission" date="2024-02" db="EMBL/GenBank/DDBJ databases">
        <authorList>
            <person name="Vignale AGUSTIN F."/>
            <person name="Sosa J E."/>
            <person name="Modenutti C."/>
        </authorList>
    </citation>
    <scope>NUCLEOTIDE SEQUENCE [LARGE SCALE GENOMIC DNA]</scope>
</reference>
<dbReference type="AlphaFoldDB" id="A0ABC8UH21"/>
<dbReference type="InterPro" id="IPR040357">
    <property type="entry name" value="Vma22/CCDC115"/>
</dbReference>
<evidence type="ECO:0000256" key="2">
    <source>
        <dbReference type="SAM" id="MobiDB-lite"/>
    </source>
</evidence>
<evidence type="ECO:0000256" key="1">
    <source>
        <dbReference type="ARBA" id="ARBA00093634"/>
    </source>
</evidence>
<dbReference type="Proteomes" id="UP001642360">
    <property type="component" value="Unassembled WGS sequence"/>
</dbReference>
<dbReference type="Pfam" id="PF21730">
    <property type="entry name" value="Vma22_CCDC115"/>
    <property type="match status" value="1"/>
</dbReference>
<organism evidence="3 4">
    <name type="scientific">Ilex paraguariensis</name>
    <name type="common">yerba mate</name>
    <dbReference type="NCBI Taxonomy" id="185542"/>
    <lineage>
        <taxon>Eukaryota</taxon>
        <taxon>Viridiplantae</taxon>
        <taxon>Streptophyta</taxon>
        <taxon>Embryophyta</taxon>
        <taxon>Tracheophyta</taxon>
        <taxon>Spermatophyta</taxon>
        <taxon>Magnoliopsida</taxon>
        <taxon>eudicotyledons</taxon>
        <taxon>Gunneridae</taxon>
        <taxon>Pentapetalae</taxon>
        <taxon>asterids</taxon>
        <taxon>campanulids</taxon>
        <taxon>Aquifoliales</taxon>
        <taxon>Aquifoliaceae</taxon>
        <taxon>Ilex</taxon>
    </lineage>
</organism>
<keyword evidence="4" id="KW-1185">Reference proteome</keyword>